<dbReference type="EMBL" id="BPLR01020537">
    <property type="protein sequence ID" value="GIX79800.1"/>
    <property type="molecule type" value="Genomic_DNA"/>
</dbReference>
<dbReference type="AlphaFoldDB" id="A0AAV4N699"/>
<evidence type="ECO:0000313" key="1">
    <source>
        <dbReference type="EMBL" id="GIX79800.1"/>
    </source>
</evidence>
<keyword evidence="2" id="KW-1185">Reference proteome</keyword>
<dbReference type="Proteomes" id="UP001054945">
    <property type="component" value="Unassembled WGS sequence"/>
</dbReference>
<accession>A0AAV4N699</accession>
<name>A0AAV4N699_CAEEX</name>
<proteinExistence type="predicted"/>
<comment type="caution">
    <text evidence="1">The sequence shown here is derived from an EMBL/GenBank/DDBJ whole genome shotgun (WGS) entry which is preliminary data.</text>
</comment>
<gene>
    <name evidence="1" type="ORF">CEXT_77541</name>
</gene>
<evidence type="ECO:0000313" key="2">
    <source>
        <dbReference type="Proteomes" id="UP001054945"/>
    </source>
</evidence>
<protein>
    <submittedName>
        <fullName evidence="1">Uncharacterized protein</fullName>
    </submittedName>
</protein>
<sequence length="87" mass="10045">MRCSNSSGFERQSVSRRCIRPATSNRGISESRFRFVFEFVSFQQFPVLLERKPHRGHKGESKFTGISGFSNLRTMESRTKLLPVAFI</sequence>
<reference evidence="1 2" key="1">
    <citation type="submission" date="2021-06" db="EMBL/GenBank/DDBJ databases">
        <title>Caerostris extrusa draft genome.</title>
        <authorList>
            <person name="Kono N."/>
            <person name="Arakawa K."/>
        </authorList>
    </citation>
    <scope>NUCLEOTIDE SEQUENCE [LARGE SCALE GENOMIC DNA]</scope>
</reference>
<organism evidence="1 2">
    <name type="scientific">Caerostris extrusa</name>
    <name type="common">Bark spider</name>
    <name type="synonym">Caerostris bankana</name>
    <dbReference type="NCBI Taxonomy" id="172846"/>
    <lineage>
        <taxon>Eukaryota</taxon>
        <taxon>Metazoa</taxon>
        <taxon>Ecdysozoa</taxon>
        <taxon>Arthropoda</taxon>
        <taxon>Chelicerata</taxon>
        <taxon>Arachnida</taxon>
        <taxon>Araneae</taxon>
        <taxon>Araneomorphae</taxon>
        <taxon>Entelegynae</taxon>
        <taxon>Araneoidea</taxon>
        <taxon>Araneidae</taxon>
        <taxon>Caerostris</taxon>
    </lineage>
</organism>